<dbReference type="EMBL" id="LTDL01000014">
    <property type="protein sequence ID" value="OAG31974.1"/>
    <property type="molecule type" value="Genomic_DNA"/>
</dbReference>
<dbReference type="AlphaFoldDB" id="A0A177EJ21"/>
<dbReference type="Proteomes" id="UP000185944">
    <property type="component" value="Unassembled WGS sequence"/>
</dbReference>
<proteinExistence type="predicted"/>
<gene>
    <name evidence="1" type="ORF">NEDG_00449</name>
</gene>
<accession>A0A177EJ21</accession>
<dbReference type="VEuPathDB" id="MicrosporidiaDB:NEDG_00449"/>
<evidence type="ECO:0000313" key="1">
    <source>
        <dbReference type="EMBL" id="OAG31974.1"/>
    </source>
</evidence>
<protein>
    <submittedName>
        <fullName evidence="1">Uncharacterized protein</fullName>
    </submittedName>
</protein>
<keyword evidence="2" id="KW-1185">Reference proteome</keyword>
<name>A0A177EJ21_9MICR</name>
<reference evidence="1 2" key="1">
    <citation type="submission" date="2016-02" db="EMBL/GenBank/DDBJ databases">
        <title>Discovery of a natural microsporidian pathogen with a broad tissue tropism in Caenorhabditis elegans.</title>
        <authorList>
            <person name="Luallen R.J."/>
            <person name="Reinke A.W."/>
            <person name="Tong L."/>
            <person name="Botts M.R."/>
            <person name="Felix M.-A."/>
            <person name="Troemel E.R."/>
        </authorList>
    </citation>
    <scope>NUCLEOTIDE SEQUENCE [LARGE SCALE GENOMIC DNA]</scope>
    <source>
        <strain evidence="1 2">JUm2807</strain>
    </source>
</reference>
<comment type="caution">
    <text evidence="1">The sequence shown here is derived from an EMBL/GenBank/DDBJ whole genome shotgun (WGS) entry which is preliminary data.</text>
</comment>
<dbReference type="Pfam" id="PF17016">
    <property type="entry name" value="DUF5095"/>
    <property type="match status" value="1"/>
</dbReference>
<evidence type="ECO:0000313" key="2">
    <source>
        <dbReference type="Proteomes" id="UP000185944"/>
    </source>
</evidence>
<dbReference type="InterPro" id="IPR031515">
    <property type="entry name" value="DUF5095"/>
</dbReference>
<dbReference type="OrthoDB" id="2195196at2759"/>
<organism evidence="1 2">
    <name type="scientific">Nematocida displodere</name>
    <dbReference type="NCBI Taxonomy" id="1805483"/>
    <lineage>
        <taxon>Eukaryota</taxon>
        <taxon>Fungi</taxon>
        <taxon>Fungi incertae sedis</taxon>
        <taxon>Microsporidia</taxon>
        <taxon>Nematocida</taxon>
    </lineage>
</organism>
<sequence length="285" mass="30771">MTTNPFQAHQPKHSLEHCLGGVLGASLPRAPIEKTKPGTSPKQAPSLSEKALLQKLSVPARPKAPLSTPAAPSVFNAAKATLTPEAKAGIELTLKTLIYYQVPETHTVKKEEGNAFKTIFLNWRQGLAGVFAQYRKACINKEPFFFFAYTDGATCFFHTPGYQGCAHPCCSGKKYALSISGLDPQSSLLSDGAFAEKSGVFYLSGPGVLFILDSILNTEASTIHPLPFIISKTPFLHGICTKPAISFRAEKSTVHQMFRASATGWMLGTDFPELILGSCFSSRTV</sequence>
<dbReference type="RefSeq" id="XP_067545575.1">
    <property type="nucleotide sequence ID" value="XM_067687867.1"/>
</dbReference>
<dbReference type="GeneID" id="93646799"/>